<evidence type="ECO:0000256" key="1">
    <source>
        <dbReference type="ARBA" id="ARBA00022490"/>
    </source>
</evidence>
<accession>A0A344UWW4</accession>
<dbReference type="InterPro" id="IPR002052">
    <property type="entry name" value="DNA_methylase_N6_adenine_CS"/>
</dbReference>
<evidence type="ECO:0000259" key="5">
    <source>
        <dbReference type="Pfam" id="PF05175"/>
    </source>
</evidence>
<dbReference type="InterPro" id="IPR058679">
    <property type="entry name" value="RlmG_N"/>
</dbReference>
<evidence type="ECO:0000256" key="2">
    <source>
        <dbReference type="ARBA" id="ARBA00022552"/>
    </source>
</evidence>
<dbReference type="CDD" id="cd02440">
    <property type="entry name" value="AdoMet_MTases"/>
    <property type="match status" value="1"/>
</dbReference>
<evidence type="ECO:0000256" key="4">
    <source>
        <dbReference type="ARBA" id="ARBA00022679"/>
    </source>
</evidence>
<feature type="domain" description="RlmG N-terminal" evidence="6">
    <location>
        <begin position="87"/>
        <end position="160"/>
    </location>
</feature>
<sequence>MDAGRKTLAAWENRGVDDPVDEIIAAEAPPSARHIWILGRPKLIAAARPWAPTSFWCDDLRDLEPVRRSHGEDIIANPMDGEEGPVPDQVWMELPESLDALDDILSILHGLAAARGVTNLHVVAGGRIRRMNKSLNDVAARWFDDVHASLGRRRARVLHFSSPRVNPARGAGWPRRNRIRTMNLEVELVAHGGVFHGAGLDPGTALLLDQRGTMLSRLPSRARILDLGCGNGVIATTLALELQGAAAVSARDVSWIAVDSTRMTARANHIDVDVSQADGLRGIPDRSLDLVVTNPPFHRGSARDSAPTRRMLTDAGRVLRPGGQLWCVYNSHLPWGEHLDAEVGPTQQVARTKAYTVTRTIRE</sequence>
<dbReference type="Pfam" id="PF05175">
    <property type="entry name" value="MTS"/>
    <property type="match status" value="1"/>
</dbReference>
<protein>
    <submittedName>
        <fullName evidence="7">Ribosomal RNA large subunit methyltransferase G</fullName>
        <ecNumber evidence="7">2.1.1.174</ecNumber>
    </submittedName>
</protein>
<evidence type="ECO:0000259" key="6">
    <source>
        <dbReference type="Pfam" id="PF26049"/>
    </source>
</evidence>
<dbReference type="SUPFAM" id="SSF53335">
    <property type="entry name" value="S-adenosyl-L-methionine-dependent methyltransferases"/>
    <property type="match status" value="1"/>
</dbReference>
<dbReference type="Pfam" id="PF26049">
    <property type="entry name" value="RLMG_N"/>
    <property type="match status" value="1"/>
</dbReference>
<keyword evidence="2" id="KW-0698">rRNA processing</keyword>
<dbReference type="InterPro" id="IPR029063">
    <property type="entry name" value="SAM-dependent_MTases_sf"/>
</dbReference>
<gene>
    <name evidence="7" type="primary">rlmG</name>
    <name evidence="7" type="ORF">JS278_02624</name>
</gene>
<dbReference type="EC" id="2.1.1.174" evidence="7"/>
<dbReference type="InterPro" id="IPR046977">
    <property type="entry name" value="RsmC/RlmG"/>
</dbReference>
<dbReference type="EMBL" id="CP025198">
    <property type="protein sequence ID" value="AXE39762.1"/>
    <property type="molecule type" value="Genomic_DNA"/>
</dbReference>
<evidence type="ECO:0000313" key="7">
    <source>
        <dbReference type="EMBL" id="AXE39762.1"/>
    </source>
</evidence>
<name>A0A344UWW4_9ACTN</name>
<keyword evidence="3 7" id="KW-0489">Methyltransferase</keyword>
<dbReference type="GO" id="GO:0052916">
    <property type="term" value="F:23S rRNA (guanine(1835)-N(2))-methyltransferase activity"/>
    <property type="evidence" value="ECO:0007669"/>
    <property type="project" value="UniProtKB-EC"/>
</dbReference>
<reference evidence="7 8" key="1">
    <citation type="submission" date="2017-12" db="EMBL/GenBank/DDBJ databases">
        <title>The whole genome sequence of the Acidipropionibacterium virtanenii sp. nov. type strain JS278.</title>
        <authorList>
            <person name="Laine P."/>
            <person name="Deptula P."/>
            <person name="Varmanen P."/>
            <person name="Auvinen P."/>
        </authorList>
    </citation>
    <scope>NUCLEOTIDE SEQUENCE [LARGE SCALE GENOMIC DNA]</scope>
    <source>
        <strain evidence="7 8">JS278</strain>
    </source>
</reference>
<evidence type="ECO:0000256" key="3">
    <source>
        <dbReference type="ARBA" id="ARBA00022603"/>
    </source>
</evidence>
<keyword evidence="8" id="KW-1185">Reference proteome</keyword>
<dbReference type="PANTHER" id="PTHR47816">
    <property type="entry name" value="RIBOSOMAL RNA SMALL SUBUNIT METHYLTRANSFERASE C"/>
    <property type="match status" value="1"/>
</dbReference>
<proteinExistence type="predicted"/>
<dbReference type="Proteomes" id="UP000251995">
    <property type="component" value="Chromosome"/>
</dbReference>
<dbReference type="InterPro" id="IPR007848">
    <property type="entry name" value="Small_mtfrase_dom"/>
</dbReference>
<dbReference type="KEGG" id="acij:JS278_02624"/>
<dbReference type="PROSITE" id="PS00092">
    <property type="entry name" value="N6_MTASE"/>
    <property type="match status" value="1"/>
</dbReference>
<evidence type="ECO:0000313" key="8">
    <source>
        <dbReference type="Proteomes" id="UP000251995"/>
    </source>
</evidence>
<dbReference type="PANTHER" id="PTHR47816:SF4">
    <property type="entry name" value="RIBOSOMAL RNA SMALL SUBUNIT METHYLTRANSFERASE C"/>
    <property type="match status" value="1"/>
</dbReference>
<dbReference type="GO" id="GO:0003676">
    <property type="term" value="F:nucleic acid binding"/>
    <property type="evidence" value="ECO:0007669"/>
    <property type="project" value="InterPro"/>
</dbReference>
<keyword evidence="4 7" id="KW-0808">Transferase</keyword>
<dbReference type="Gene3D" id="3.40.50.150">
    <property type="entry name" value="Vaccinia Virus protein VP39"/>
    <property type="match status" value="2"/>
</dbReference>
<organism evidence="7 8">
    <name type="scientific">Acidipropionibacterium virtanenii</name>
    <dbReference type="NCBI Taxonomy" id="2057246"/>
    <lineage>
        <taxon>Bacteria</taxon>
        <taxon>Bacillati</taxon>
        <taxon>Actinomycetota</taxon>
        <taxon>Actinomycetes</taxon>
        <taxon>Propionibacteriales</taxon>
        <taxon>Propionibacteriaceae</taxon>
        <taxon>Acidipropionibacterium</taxon>
    </lineage>
</organism>
<feature type="domain" description="Methyltransferase small" evidence="5">
    <location>
        <begin position="186"/>
        <end position="358"/>
    </location>
</feature>
<keyword evidence="1" id="KW-0963">Cytoplasm</keyword>
<dbReference type="AlphaFoldDB" id="A0A344UWW4"/>